<dbReference type="GO" id="GO:0004176">
    <property type="term" value="F:ATP-dependent peptidase activity"/>
    <property type="evidence" value="ECO:0007669"/>
    <property type="project" value="InterPro"/>
</dbReference>
<dbReference type="InterPro" id="IPR005936">
    <property type="entry name" value="FtsH"/>
</dbReference>
<evidence type="ECO:0000259" key="17">
    <source>
        <dbReference type="SMART" id="SM00382"/>
    </source>
</evidence>
<evidence type="ECO:0000256" key="3">
    <source>
        <dbReference type="ARBA" id="ARBA00010044"/>
    </source>
</evidence>
<evidence type="ECO:0000256" key="9">
    <source>
        <dbReference type="ARBA" id="ARBA00022833"/>
    </source>
</evidence>
<dbReference type="InterPro" id="IPR000642">
    <property type="entry name" value="Peptidase_M41"/>
</dbReference>
<name>A0A9J5X2L7_SOLCO</name>
<dbReference type="SUPFAM" id="SSF52540">
    <property type="entry name" value="P-loop containing nucleoside triphosphate hydrolases"/>
    <property type="match status" value="2"/>
</dbReference>
<evidence type="ECO:0000256" key="7">
    <source>
        <dbReference type="ARBA" id="ARBA00022741"/>
    </source>
</evidence>
<dbReference type="InterPro" id="IPR050928">
    <property type="entry name" value="ATP-dep_Zn_Metalloprotease"/>
</dbReference>
<dbReference type="SMART" id="SM00382">
    <property type="entry name" value="AAA"/>
    <property type="match status" value="2"/>
</dbReference>
<dbReference type="Pfam" id="PF06480">
    <property type="entry name" value="FtsH_ext"/>
    <property type="match status" value="2"/>
</dbReference>
<dbReference type="PROSITE" id="PS00674">
    <property type="entry name" value="AAA"/>
    <property type="match status" value="2"/>
</dbReference>
<gene>
    <name evidence="18" type="ORF">H5410_053108</name>
</gene>
<dbReference type="InterPro" id="IPR037219">
    <property type="entry name" value="Peptidase_M41-like"/>
</dbReference>
<feature type="compositionally biased region" description="Basic and acidic residues" evidence="15">
    <location>
        <begin position="823"/>
        <end position="836"/>
    </location>
</feature>
<organism evidence="18 19">
    <name type="scientific">Solanum commersonii</name>
    <name type="common">Commerson's wild potato</name>
    <name type="synonym">Commerson's nightshade</name>
    <dbReference type="NCBI Taxonomy" id="4109"/>
    <lineage>
        <taxon>Eukaryota</taxon>
        <taxon>Viridiplantae</taxon>
        <taxon>Streptophyta</taxon>
        <taxon>Embryophyta</taxon>
        <taxon>Tracheophyta</taxon>
        <taxon>Spermatophyta</taxon>
        <taxon>Magnoliopsida</taxon>
        <taxon>eudicotyledons</taxon>
        <taxon>Gunneridae</taxon>
        <taxon>Pentapetalae</taxon>
        <taxon>asterids</taxon>
        <taxon>lamiids</taxon>
        <taxon>Solanales</taxon>
        <taxon>Solanaceae</taxon>
        <taxon>Solanoideae</taxon>
        <taxon>Solaneae</taxon>
        <taxon>Solanum</taxon>
    </lineage>
</organism>
<dbReference type="GO" id="GO:0005745">
    <property type="term" value="C:m-AAA complex"/>
    <property type="evidence" value="ECO:0007669"/>
    <property type="project" value="TreeGrafter"/>
</dbReference>
<keyword evidence="16" id="KW-0812">Transmembrane</keyword>
<dbReference type="PANTHER" id="PTHR43655">
    <property type="entry name" value="ATP-DEPENDENT PROTEASE"/>
    <property type="match status" value="1"/>
</dbReference>
<dbReference type="InterPro" id="IPR027417">
    <property type="entry name" value="P-loop_NTPase"/>
</dbReference>
<comment type="caution">
    <text evidence="18">The sequence shown here is derived from an EMBL/GenBank/DDBJ whole genome shotgun (WGS) entry which is preliminary data.</text>
</comment>
<dbReference type="GO" id="GO:0009535">
    <property type="term" value="C:chloroplast thylakoid membrane"/>
    <property type="evidence" value="ECO:0007669"/>
    <property type="project" value="TreeGrafter"/>
</dbReference>
<keyword evidence="6" id="KW-0479">Metal-binding</keyword>
<dbReference type="InterPro" id="IPR003960">
    <property type="entry name" value="ATPase_AAA_CS"/>
</dbReference>
<comment type="similarity">
    <text evidence="3">In the C-terminal section; belongs to the peptidase M41 family.</text>
</comment>
<keyword evidence="16" id="KW-1133">Transmembrane helix</keyword>
<evidence type="ECO:0000256" key="5">
    <source>
        <dbReference type="ARBA" id="ARBA00022670"/>
    </source>
</evidence>
<keyword evidence="16" id="KW-0472">Membrane</keyword>
<feature type="compositionally biased region" description="Basic and acidic residues" evidence="15">
    <location>
        <begin position="1518"/>
        <end position="1535"/>
    </location>
</feature>
<dbReference type="Pfam" id="PF00004">
    <property type="entry name" value="AAA"/>
    <property type="match status" value="2"/>
</dbReference>
<evidence type="ECO:0000256" key="12">
    <source>
        <dbReference type="ARBA" id="ARBA00023049"/>
    </source>
</evidence>
<dbReference type="OrthoDB" id="1413014at2759"/>
<feature type="transmembrane region" description="Helical" evidence="16">
    <location>
        <begin position="880"/>
        <end position="900"/>
    </location>
</feature>
<dbReference type="EMBL" id="JACXVP010000010">
    <property type="protein sequence ID" value="KAG5582481.1"/>
    <property type="molecule type" value="Genomic_DNA"/>
</dbReference>
<comment type="subcellular location">
    <subcellularLocation>
        <location evidence="2">Mitochondrion inner membrane</location>
        <topology evidence="2">Single-pass membrane protein</topology>
        <orientation evidence="2">Matrix side</orientation>
    </subcellularLocation>
</comment>
<proteinExistence type="inferred from homology"/>
<dbReference type="Pfam" id="PF01434">
    <property type="entry name" value="Peptidase_M41"/>
    <property type="match status" value="2"/>
</dbReference>
<protein>
    <recommendedName>
        <fullName evidence="17">AAA+ ATPase domain-containing protein</fullName>
    </recommendedName>
</protein>
<dbReference type="GO" id="GO:0004222">
    <property type="term" value="F:metalloendopeptidase activity"/>
    <property type="evidence" value="ECO:0007669"/>
    <property type="project" value="InterPro"/>
</dbReference>
<dbReference type="FunFam" id="1.20.58.760:FF:000005">
    <property type="entry name" value="ATP-dependent zinc metalloprotease FTSH 10, mitochondrial"/>
    <property type="match status" value="2"/>
</dbReference>
<evidence type="ECO:0000256" key="1">
    <source>
        <dbReference type="ARBA" id="ARBA00001947"/>
    </source>
</evidence>
<evidence type="ECO:0000256" key="15">
    <source>
        <dbReference type="SAM" id="MobiDB-lite"/>
    </source>
</evidence>
<keyword evidence="12" id="KW-0482">Metalloprotease</keyword>
<dbReference type="InterPro" id="IPR003959">
    <property type="entry name" value="ATPase_AAA_core"/>
</dbReference>
<dbReference type="GO" id="GO:0005524">
    <property type="term" value="F:ATP binding"/>
    <property type="evidence" value="ECO:0007669"/>
    <property type="project" value="UniProtKB-KW"/>
</dbReference>
<accession>A0A9J5X2L7</accession>
<evidence type="ECO:0000256" key="6">
    <source>
        <dbReference type="ARBA" id="ARBA00022723"/>
    </source>
</evidence>
<keyword evidence="5" id="KW-0645">Protease</keyword>
<dbReference type="CDD" id="cd19501">
    <property type="entry name" value="RecA-like_FtsH"/>
    <property type="match status" value="2"/>
</dbReference>
<comment type="similarity">
    <text evidence="4">In the N-terminal section; belongs to the AAA ATPase family.</text>
</comment>
<dbReference type="Gene3D" id="3.40.1690.20">
    <property type="match status" value="2"/>
</dbReference>
<keyword evidence="9" id="KW-0862">Zinc</keyword>
<keyword evidence="13" id="KW-0496">Mitochondrion</keyword>
<feature type="transmembrane region" description="Helical" evidence="16">
    <location>
        <begin position="1014"/>
        <end position="1036"/>
    </location>
</feature>
<dbReference type="FunFam" id="1.10.8.60:FF:000019">
    <property type="entry name" value="AFG3-like AAA ATPase 2"/>
    <property type="match status" value="2"/>
</dbReference>
<dbReference type="FunFam" id="3.40.50.300:FF:000001">
    <property type="entry name" value="ATP-dependent zinc metalloprotease FtsH"/>
    <property type="match status" value="2"/>
</dbReference>
<dbReference type="GO" id="GO:0034982">
    <property type="term" value="P:mitochondrial protein processing"/>
    <property type="evidence" value="ECO:0007669"/>
    <property type="project" value="TreeGrafter"/>
</dbReference>
<feature type="region of interest" description="Disordered" evidence="15">
    <location>
        <begin position="135"/>
        <end position="168"/>
    </location>
</feature>
<dbReference type="GO" id="GO:0016887">
    <property type="term" value="F:ATP hydrolysis activity"/>
    <property type="evidence" value="ECO:0007669"/>
    <property type="project" value="InterPro"/>
</dbReference>
<dbReference type="NCBIfam" id="TIGR01241">
    <property type="entry name" value="FtsH_fam"/>
    <property type="match status" value="2"/>
</dbReference>
<reference evidence="18 19" key="1">
    <citation type="submission" date="2020-09" db="EMBL/GenBank/DDBJ databases">
        <title>De no assembly of potato wild relative species, Solanum commersonii.</title>
        <authorList>
            <person name="Cho K."/>
        </authorList>
    </citation>
    <scope>NUCLEOTIDE SEQUENCE [LARGE SCALE GENOMIC DNA]</scope>
    <source>
        <strain evidence="18">LZ3.2</strain>
        <tissue evidence="18">Leaf</tissue>
    </source>
</reference>
<feature type="region of interest" description="Disordered" evidence="15">
    <location>
        <begin position="1511"/>
        <end position="1540"/>
    </location>
</feature>
<feature type="domain" description="AAA+ ATPase" evidence="17">
    <location>
        <begin position="399"/>
        <end position="539"/>
    </location>
</feature>
<evidence type="ECO:0000256" key="10">
    <source>
        <dbReference type="ARBA" id="ARBA00022840"/>
    </source>
</evidence>
<dbReference type="Gene3D" id="3.40.50.300">
    <property type="entry name" value="P-loop containing nucleotide triphosphate hydrolases"/>
    <property type="match status" value="2"/>
</dbReference>
<dbReference type="Gene3D" id="1.20.58.760">
    <property type="entry name" value="Peptidase M41"/>
    <property type="match status" value="2"/>
</dbReference>
<keyword evidence="8" id="KW-0378">Hydrolase</keyword>
<evidence type="ECO:0000256" key="16">
    <source>
        <dbReference type="SAM" id="Phobius"/>
    </source>
</evidence>
<comment type="cofactor">
    <cofactor evidence="1">
        <name>Zn(2+)</name>
        <dbReference type="ChEBI" id="CHEBI:29105"/>
    </cofactor>
</comment>
<evidence type="ECO:0000256" key="13">
    <source>
        <dbReference type="ARBA" id="ARBA00023128"/>
    </source>
</evidence>
<evidence type="ECO:0000256" key="8">
    <source>
        <dbReference type="ARBA" id="ARBA00022801"/>
    </source>
</evidence>
<feature type="domain" description="AAA+ ATPase" evidence="17">
    <location>
        <begin position="1089"/>
        <end position="1229"/>
    </location>
</feature>
<feature type="region of interest" description="Disordered" evidence="15">
    <location>
        <begin position="823"/>
        <end position="847"/>
    </location>
</feature>
<dbReference type="HAMAP" id="MF_01458">
    <property type="entry name" value="FtsH"/>
    <property type="match status" value="2"/>
</dbReference>
<comment type="function">
    <text evidence="14">Probable ATP-dependent zinc metallopeptidase. Involved in the assembly and/or stability of the complexes I and V of the mitochondrial oxidative phosphorylation system.</text>
</comment>
<dbReference type="Pfam" id="PF17862">
    <property type="entry name" value="AAA_lid_3"/>
    <property type="match status" value="2"/>
</dbReference>
<evidence type="ECO:0000313" key="18">
    <source>
        <dbReference type="EMBL" id="KAG5582481.1"/>
    </source>
</evidence>
<dbReference type="Gene3D" id="1.10.8.60">
    <property type="match status" value="2"/>
</dbReference>
<keyword evidence="10" id="KW-0067">ATP-binding</keyword>
<sequence>MFKRALSNTKPINDWSIIDQGFDNSAEIHVWILNKMILSRINRSRSTINKALISGGHGVRYAILDEVASSNACITRVNGGLGFVRSYLTSIGAGKHGVNKAALQRAYLSEIDKLCTNPRLRRFFCSQGSKKSNYENYYPKNKKEVPKGNNQKAESGKEESTGEQGNPQENFMKQYQNILTPLLFIGFILSSTLFSPREQKEISFQEFKNNLLEPGLVDRIVVTNKSVAKVYVRSSAPGISQTEDDTIQGPTSGTDGKRNVGYYKYYFNIGSVESFEEKLEEAQETLGIGPHNYVPVLYVNEMNWFQELMRFGPTILILAVLYFMGRRVQGGIGVGGSGGKGGRGIFNIGKANFTKTDKNAKNKVFFKDVAGCDEAKQEIMEFVHFLKNPKKYEQLGAKIPKGALLVGPPGTGKTLLAKATAGESGVPFLSISGSEFMEMFVGVGPARVRSLFQEARQSAPSIVFIDEIDAIGRARGRGGFAGGNDERESTLNQLLVEMDGFATTSGVVVLAGTNRPDILDKALLRPGRFDRQITIDKPDIKGREQIFRIYLNKLKLDHEAAFYSQRLAALTPGFAGADIANVCNEAALIAARNESTIITMQHFESAIDRVIGGLEKKNKVISKLERRTVAYHEAGHAVTGWFLEHAEPLLKVTIVPRGTAALGFAQYVPSENLLMTKEQLFDMTCMTLGGRAAEQVLIGKISTGAQNDLEKVTKMTYAQVAVYGFSDKVGLLSFPQREDSFEAKPYGSKTAAIIDTEVREWVAKAYDHTVQLVEEHKEHVVQIAEMLLEKEVLHQEDLIQVLGERPFVSVEPTNYDRFKQGFEEENKDGAEAKTTQDDGSSSPVEPEIVPSEVQVNKETYKRTFMWQPSSIKNFMKQHHYILLILFIGSVLSSILLLNHLDSEEISFQEFKNKLLEPGHVDRIVVANKEVATVYIKNSSPDNNQTCDDTVQGPISCTNGSRNLSHHKYYFNIGSVVLFEQQLKEAQEASGIDPRNYVPVVYVIELDWLPEMVKFGVTVLLLAILYYMDLGGVRGIFGIRKPHFMKMDKNAKNKVFFKDVAGCDEAKQEIMEFVHFLKNPKKYEELGAKIPKGALLVGPPGTGKTLLAKATAGESGVPFLSISGSDFLEMFVGIGPARVRSLFREARRCAPSIIFIDEIDAIGGARGRGHSSGATDERERTLNQLLVEMDGFATTSGVIVLAGTNRLDILDKALLRPGRFDRQITIDKPDIRGREQIFRIYLNNLKIDQEAAFYSQRLAALTPGFVGADIANVCNESALVAARSESTKIKMQHFEAAIDRVIGGLEKKNKVISKMERRTIAYHESGHAVAGWFLEYADPLLKVTIIPRGTAALGFAQYVSSENHLMTKEQLFDMTCMTLGGRAAEQILIGKISTGVQDDLEKVTKMTYAQVAVYGFSDKVGLLSFPQREDALETSKPYSSKTAALIDNEVRKWVAKAYDRTLQLIEEHREHVAQIAELLLEKEVLHQEDLVQILGERPFESSEPTNYYRFKQGFEEENGETKDSTDGKTTQDDRSSPVEPKIVPASVVKGNKAQEIAEKGTRYVGALSVKRKCAIKGWVLVKKGATKKNII</sequence>
<evidence type="ECO:0000256" key="11">
    <source>
        <dbReference type="ARBA" id="ARBA00022946"/>
    </source>
</evidence>
<evidence type="ECO:0000256" key="14">
    <source>
        <dbReference type="ARBA" id="ARBA00057665"/>
    </source>
</evidence>
<evidence type="ECO:0000256" key="2">
    <source>
        <dbReference type="ARBA" id="ARBA00004298"/>
    </source>
</evidence>
<evidence type="ECO:0000256" key="4">
    <source>
        <dbReference type="ARBA" id="ARBA00010550"/>
    </source>
</evidence>
<keyword evidence="11" id="KW-0809">Transit peptide</keyword>
<dbReference type="InterPro" id="IPR041569">
    <property type="entry name" value="AAA_lid_3"/>
</dbReference>
<keyword evidence="7" id="KW-0547">Nucleotide-binding</keyword>
<dbReference type="GO" id="GO:0008270">
    <property type="term" value="F:zinc ion binding"/>
    <property type="evidence" value="ECO:0007669"/>
    <property type="project" value="InterPro"/>
</dbReference>
<dbReference type="InterPro" id="IPR011546">
    <property type="entry name" value="Pept_M41_FtsH_extracell"/>
</dbReference>
<keyword evidence="19" id="KW-1185">Reference proteome</keyword>
<dbReference type="SUPFAM" id="SSF140990">
    <property type="entry name" value="FtsH protease domain-like"/>
    <property type="match status" value="2"/>
</dbReference>
<dbReference type="InterPro" id="IPR003593">
    <property type="entry name" value="AAA+_ATPase"/>
</dbReference>
<dbReference type="Proteomes" id="UP000824120">
    <property type="component" value="Chromosome 10"/>
</dbReference>
<dbReference type="PANTHER" id="PTHR43655:SF22">
    <property type="entry name" value="ATP-DEPENDENT ZINC METALLOPROTEASE FTSH 10, MITOCHONDRIAL-LIKE"/>
    <property type="match status" value="1"/>
</dbReference>
<evidence type="ECO:0000313" key="19">
    <source>
        <dbReference type="Proteomes" id="UP000824120"/>
    </source>
</evidence>